<gene>
    <name evidence="2" type="ORF">PG993_013733</name>
</gene>
<feature type="compositionally biased region" description="Low complexity" evidence="1">
    <location>
        <begin position="74"/>
        <end position="85"/>
    </location>
</feature>
<accession>A0ABR1RRE7</accession>
<feature type="region of interest" description="Disordered" evidence="1">
    <location>
        <begin position="74"/>
        <end position="112"/>
    </location>
</feature>
<protein>
    <submittedName>
        <fullName evidence="2">Uncharacterized protein</fullName>
    </submittedName>
</protein>
<proteinExistence type="predicted"/>
<reference evidence="2 3" key="1">
    <citation type="submission" date="2023-01" db="EMBL/GenBank/DDBJ databases">
        <title>Analysis of 21 Apiospora genomes using comparative genomics revels a genus with tremendous synthesis potential of carbohydrate active enzymes and secondary metabolites.</title>
        <authorList>
            <person name="Sorensen T."/>
        </authorList>
    </citation>
    <scope>NUCLEOTIDE SEQUENCE [LARGE SCALE GENOMIC DNA]</scope>
    <source>
        <strain evidence="2 3">CBS 33761</strain>
    </source>
</reference>
<feature type="compositionally biased region" description="Basic and acidic residues" evidence="1">
    <location>
        <begin position="101"/>
        <end position="112"/>
    </location>
</feature>
<evidence type="ECO:0000256" key="1">
    <source>
        <dbReference type="SAM" id="MobiDB-lite"/>
    </source>
</evidence>
<dbReference type="EMBL" id="JAQQWK010000013">
    <property type="protein sequence ID" value="KAK8017407.1"/>
    <property type="molecule type" value="Genomic_DNA"/>
</dbReference>
<comment type="caution">
    <text evidence="2">The sequence shown here is derived from an EMBL/GenBank/DDBJ whole genome shotgun (WGS) entry which is preliminary data.</text>
</comment>
<dbReference type="Proteomes" id="UP001444661">
    <property type="component" value="Unassembled WGS sequence"/>
</dbReference>
<keyword evidence="3" id="KW-1185">Reference proteome</keyword>
<evidence type="ECO:0000313" key="3">
    <source>
        <dbReference type="Proteomes" id="UP001444661"/>
    </source>
</evidence>
<organism evidence="2 3">
    <name type="scientific">Apiospora rasikravindrae</name>
    <dbReference type="NCBI Taxonomy" id="990691"/>
    <lineage>
        <taxon>Eukaryota</taxon>
        <taxon>Fungi</taxon>
        <taxon>Dikarya</taxon>
        <taxon>Ascomycota</taxon>
        <taxon>Pezizomycotina</taxon>
        <taxon>Sordariomycetes</taxon>
        <taxon>Xylariomycetidae</taxon>
        <taxon>Amphisphaeriales</taxon>
        <taxon>Apiosporaceae</taxon>
        <taxon>Apiospora</taxon>
    </lineage>
</organism>
<sequence length="112" mass="11136">MVTGRQVDDDAAESVAVTVTVVVVVTAGSGEEEEVENELAVSSVRVKVTGSQGGTEVVVVASPVADVVAAGHAGAHEGAAGSSVHRSAPALEPSPGGQAKQELRLESEKVPP</sequence>
<name>A0ABR1RRE7_9PEZI</name>
<evidence type="ECO:0000313" key="2">
    <source>
        <dbReference type="EMBL" id="KAK8017407.1"/>
    </source>
</evidence>